<dbReference type="InterPro" id="IPR001810">
    <property type="entry name" value="F-box_dom"/>
</dbReference>
<dbReference type="OrthoDB" id="7689274at2759"/>
<dbReference type="EMBL" id="JACMRX010000005">
    <property type="protein sequence ID" value="KAF7988497.1"/>
    <property type="molecule type" value="Genomic_DNA"/>
</dbReference>
<protein>
    <recommendedName>
        <fullName evidence="5">F-box domain-containing protein</fullName>
    </recommendedName>
</protein>
<dbReference type="PANTHER" id="PTHR13318:SF212">
    <property type="entry name" value="F-BOX_LRR-REPEAT PROTEIN 17"/>
    <property type="match status" value="1"/>
</dbReference>
<evidence type="ECO:0000313" key="4">
    <source>
        <dbReference type="Proteomes" id="UP000639338"/>
    </source>
</evidence>
<feature type="domain" description="F-box/LRR-repeat protein 15-like leucin rich repeat" evidence="2">
    <location>
        <begin position="300"/>
        <end position="444"/>
    </location>
</feature>
<dbReference type="InterPro" id="IPR057207">
    <property type="entry name" value="FBXL15_LRR"/>
</dbReference>
<dbReference type="SUPFAM" id="SSF52047">
    <property type="entry name" value="RNI-like"/>
    <property type="match status" value="1"/>
</dbReference>
<feature type="domain" description="F-box" evidence="1">
    <location>
        <begin position="122"/>
        <end position="158"/>
    </location>
</feature>
<keyword evidence="4" id="KW-1185">Reference proteome</keyword>
<dbReference type="AlphaFoldDB" id="A0A834XKI7"/>
<sequence length="506" mass="57270">MSNDNNEDFIEIDMNNNIADPVEVDMNNNIADPVEVDMNNNNIADPVELDMNNNIADPVELDMNNNIADPGEIDMNNNNIDDPVEIDMNNNIEENFFNEENEIPMEVIGVNANIVNATGTSIDDLDIKCLKEIFKYLNIQEHLLAEAVCEKWKGISTSGWKCIEKLDALSNDYYFGDNSLPQDKSIILETIVIRCGHSLSKLSFDDKCSQRTIDAIAAHCINVTELRIYIYGENNNDLSRLLLNMTKLKKFSIRILHPKYFNDAIFQSANNTVESFEMSIRANNNYVCSTNFALMIQRFENLQTLNMISSKINNNFNIAIPTLRQSLKQLDIPDAIFFYENLHIEEFTKLEELQVSNVPQINNACILNYVTFLKNLTVLNVSDCRFIDDAGFSLISHFPKLVVLDVNSTSITDNALRSYVVLKHLQEFICSETNVTDIGVVGILQNSLKLIYLNVEHTGVTRFTLETASNILNTEPSNRVLEIVVSPVIATNVENLSEKIKVLLFP</sequence>
<evidence type="ECO:0000259" key="1">
    <source>
        <dbReference type="Pfam" id="PF00646"/>
    </source>
</evidence>
<organism evidence="3 4">
    <name type="scientific">Aphidius gifuensis</name>
    <name type="common">Parasitoid wasp</name>
    <dbReference type="NCBI Taxonomy" id="684658"/>
    <lineage>
        <taxon>Eukaryota</taxon>
        <taxon>Metazoa</taxon>
        <taxon>Ecdysozoa</taxon>
        <taxon>Arthropoda</taxon>
        <taxon>Hexapoda</taxon>
        <taxon>Insecta</taxon>
        <taxon>Pterygota</taxon>
        <taxon>Neoptera</taxon>
        <taxon>Endopterygota</taxon>
        <taxon>Hymenoptera</taxon>
        <taxon>Apocrita</taxon>
        <taxon>Ichneumonoidea</taxon>
        <taxon>Braconidae</taxon>
        <taxon>Aphidiinae</taxon>
        <taxon>Aphidius</taxon>
    </lineage>
</organism>
<accession>A0A834XKI7</accession>
<dbReference type="PANTHER" id="PTHR13318">
    <property type="entry name" value="PARTNER OF PAIRED, ISOFORM B-RELATED"/>
    <property type="match status" value="1"/>
</dbReference>
<dbReference type="Proteomes" id="UP000639338">
    <property type="component" value="Unassembled WGS sequence"/>
</dbReference>
<evidence type="ECO:0000313" key="3">
    <source>
        <dbReference type="EMBL" id="KAF7988497.1"/>
    </source>
</evidence>
<dbReference type="Pfam" id="PF00646">
    <property type="entry name" value="F-box"/>
    <property type="match status" value="1"/>
</dbReference>
<reference evidence="3 4" key="1">
    <citation type="submission" date="2020-08" db="EMBL/GenBank/DDBJ databases">
        <title>Aphidius gifuensis genome sequencing and assembly.</title>
        <authorList>
            <person name="Du Z."/>
        </authorList>
    </citation>
    <scope>NUCLEOTIDE SEQUENCE [LARGE SCALE GENOMIC DNA]</scope>
    <source>
        <strain evidence="3">YNYX2018</strain>
        <tissue evidence="3">Adults</tissue>
    </source>
</reference>
<dbReference type="Gene3D" id="3.80.10.10">
    <property type="entry name" value="Ribonuclease Inhibitor"/>
    <property type="match status" value="1"/>
</dbReference>
<gene>
    <name evidence="3" type="ORF">HCN44_001070</name>
</gene>
<evidence type="ECO:0000259" key="2">
    <source>
        <dbReference type="Pfam" id="PF25372"/>
    </source>
</evidence>
<dbReference type="GO" id="GO:0019005">
    <property type="term" value="C:SCF ubiquitin ligase complex"/>
    <property type="evidence" value="ECO:0007669"/>
    <property type="project" value="TreeGrafter"/>
</dbReference>
<dbReference type="GO" id="GO:0031146">
    <property type="term" value="P:SCF-dependent proteasomal ubiquitin-dependent protein catabolic process"/>
    <property type="evidence" value="ECO:0007669"/>
    <property type="project" value="TreeGrafter"/>
</dbReference>
<proteinExistence type="predicted"/>
<dbReference type="InterPro" id="IPR032675">
    <property type="entry name" value="LRR_dom_sf"/>
</dbReference>
<evidence type="ECO:0008006" key="5">
    <source>
        <dbReference type="Google" id="ProtNLM"/>
    </source>
</evidence>
<name>A0A834XKI7_APHGI</name>
<dbReference type="Pfam" id="PF25372">
    <property type="entry name" value="DUF7885"/>
    <property type="match status" value="1"/>
</dbReference>
<comment type="caution">
    <text evidence="3">The sequence shown here is derived from an EMBL/GenBank/DDBJ whole genome shotgun (WGS) entry which is preliminary data.</text>
</comment>